<organism evidence="2 3">
    <name type="scientific">Rhodopirellula halodulae</name>
    <dbReference type="NCBI Taxonomy" id="2894198"/>
    <lineage>
        <taxon>Bacteria</taxon>
        <taxon>Pseudomonadati</taxon>
        <taxon>Planctomycetota</taxon>
        <taxon>Planctomycetia</taxon>
        <taxon>Pirellulales</taxon>
        <taxon>Pirellulaceae</taxon>
        <taxon>Rhodopirellula</taxon>
    </lineage>
</organism>
<dbReference type="Proteomes" id="UP001430306">
    <property type="component" value="Unassembled WGS sequence"/>
</dbReference>
<evidence type="ECO:0000256" key="1">
    <source>
        <dbReference type="SAM" id="Phobius"/>
    </source>
</evidence>
<comment type="caution">
    <text evidence="2">The sequence shown here is derived from an EMBL/GenBank/DDBJ whole genome shotgun (WGS) entry which is preliminary data.</text>
</comment>
<keyword evidence="1" id="KW-0812">Transmembrane</keyword>
<feature type="transmembrane region" description="Helical" evidence="1">
    <location>
        <begin position="7"/>
        <end position="29"/>
    </location>
</feature>
<feature type="transmembrane region" description="Helical" evidence="1">
    <location>
        <begin position="35"/>
        <end position="53"/>
    </location>
</feature>
<proteinExistence type="predicted"/>
<evidence type="ECO:0000313" key="3">
    <source>
        <dbReference type="Proteomes" id="UP001430306"/>
    </source>
</evidence>
<keyword evidence="1" id="KW-1133">Transmembrane helix</keyword>
<reference evidence="2" key="1">
    <citation type="submission" date="2021-11" db="EMBL/GenBank/DDBJ databases">
        <title>Genome sequence.</title>
        <authorList>
            <person name="Sun Q."/>
        </authorList>
    </citation>
    <scope>NUCLEOTIDE SEQUENCE</scope>
    <source>
        <strain evidence="2">JC740</strain>
    </source>
</reference>
<name>A0ABS8NDJ4_9BACT</name>
<dbReference type="EMBL" id="JAJKFW010000009">
    <property type="protein sequence ID" value="MCC9641626.1"/>
    <property type="molecule type" value="Genomic_DNA"/>
</dbReference>
<protein>
    <submittedName>
        <fullName evidence="2">Uncharacterized protein</fullName>
    </submittedName>
</protein>
<feature type="transmembrane region" description="Helical" evidence="1">
    <location>
        <begin position="74"/>
        <end position="98"/>
    </location>
</feature>
<keyword evidence="3" id="KW-1185">Reference proteome</keyword>
<accession>A0ABS8NDJ4</accession>
<sequence>MCRSISAAMLSKTLSAMTASAFIVQVIILTGRSEAAFRAFAFALLPLACIWFSNELGRLTGVSMGIGRPTINEATPGIFVAAGGWLLLLSGIGFWFIVHFPNFHN</sequence>
<evidence type="ECO:0000313" key="2">
    <source>
        <dbReference type="EMBL" id="MCC9641626.1"/>
    </source>
</evidence>
<gene>
    <name evidence="2" type="ORF">LOC71_05020</name>
</gene>
<keyword evidence="1" id="KW-0472">Membrane</keyword>